<dbReference type="PRINTS" id="PR00080">
    <property type="entry name" value="SDRFAMILY"/>
</dbReference>
<dbReference type="Pfam" id="PF00106">
    <property type="entry name" value="adh_short"/>
    <property type="match status" value="1"/>
</dbReference>
<dbReference type="InterPro" id="IPR002347">
    <property type="entry name" value="SDR_fam"/>
</dbReference>
<evidence type="ECO:0000256" key="2">
    <source>
        <dbReference type="ARBA" id="ARBA00022857"/>
    </source>
</evidence>
<dbReference type="InterPro" id="IPR036291">
    <property type="entry name" value="NAD(P)-bd_dom_sf"/>
</dbReference>
<dbReference type="PRINTS" id="PR00081">
    <property type="entry name" value="GDHRDH"/>
</dbReference>
<accession>A0A0C3D9F1</accession>
<dbReference type="HOGENOM" id="CLU_010194_9_0_1"/>
<dbReference type="GO" id="GO:0016491">
    <property type="term" value="F:oxidoreductase activity"/>
    <property type="evidence" value="ECO:0007669"/>
    <property type="project" value="UniProtKB-KW"/>
</dbReference>
<dbReference type="Proteomes" id="UP000054321">
    <property type="component" value="Unassembled WGS sequence"/>
</dbReference>
<gene>
    <name evidence="5" type="ORF">OIDMADRAFT_167342</name>
</gene>
<dbReference type="AlphaFoldDB" id="A0A0C3D9F1"/>
<comment type="similarity">
    <text evidence="1 4">Belongs to the short-chain dehydrogenases/reductases (SDR) family.</text>
</comment>
<organism evidence="5 6">
    <name type="scientific">Oidiodendron maius (strain Zn)</name>
    <dbReference type="NCBI Taxonomy" id="913774"/>
    <lineage>
        <taxon>Eukaryota</taxon>
        <taxon>Fungi</taxon>
        <taxon>Dikarya</taxon>
        <taxon>Ascomycota</taxon>
        <taxon>Pezizomycotina</taxon>
        <taxon>Leotiomycetes</taxon>
        <taxon>Leotiomycetes incertae sedis</taxon>
        <taxon>Myxotrichaceae</taxon>
        <taxon>Oidiodendron</taxon>
    </lineage>
</organism>
<dbReference type="OrthoDB" id="1933717at2759"/>
<reference evidence="6" key="2">
    <citation type="submission" date="2015-01" db="EMBL/GenBank/DDBJ databases">
        <title>Evolutionary Origins and Diversification of the Mycorrhizal Mutualists.</title>
        <authorList>
            <consortium name="DOE Joint Genome Institute"/>
            <consortium name="Mycorrhizal Genomics Consortium"/>
            <person name="Kohler A."/>
            <person name="Kuo A."/>
            <person name="Nagy L.G."/>
            <person name="Floudas D."/>
            <person name="Copeland A."/>
            <person name="Barry K.W."/>
            <person name="Cichocki N."/>
            <person name="Veneault-Fourrey C."/>
            <person name="LaButti K."/>
            <person name="Lindquist E.A."/>
            <person name="Lipzen A."/>
            <person name="Lundell T."/>
            <person name="Morin E."/>
            <person name="Murat C."/>
            <person name="Riley R."/>
            <person name="Ohm R."/>
            <person name="Sun H."/>
            <person name="Tunlid A."/>
            <person name="Henrissat B."/>
            <person name="Grigoriev I.V."/>
            <person name="Hibbett D.S."/>
            <person name="Martin F."/>
        </authorList>
    </citation>
    <scope>NUCLEOTIDE SEQUENCE [LARGE SCALE GENOMIC DNA]</scope>
    <source>
        <strain evidence="6">Zn</strain>
    </source>
</reference>
<dbReference type="EMBL" id="KN832880">
    <property type="protein sequence ID" value="KIM98557.1"/>
    <property type="molecule type" value="Genomic_DNA"/>
</dbReference>
<proteinExistence type="inferred from homology"/>
<keyword evidence="2" id="KW-0521">NADP</keyword>
<evidence type="ECO:0008006" key="7">
    <source>
        <dbReference type="Google" id="ProtNLM"/>
    </source>
</evidence>
<dbReference type="Gene3D" id="3.40.50.720">
    <property type="entry name" value="NAD(P)-binding Rossmann-like Domain"/>
    <property type="match status" value="1"/>
</dbReference>
<name>A0A0C3D9F1_OIDMZ</name>
<dbReference type="PANTHER" id="PTHR43963:SF6">
    <property type="entry name" value="CHAIN DEHYDROGENASE FAMILY PROTEIN, PUTATIVE (AFU_ORTHOLOGUE AFUA_3G15350)-RELATED"/>
    <property type="match status" value="1"/>
</dbReference>
<keyword evidence="6" id="KW-1185">Reference proteome</keyword>
<evidence type="ECO:0000313" key="6">
    <source>
        <dbReference type="Proteomes" id="UP000054321"/>
    </source>
</evidence>
<evidence type="ECO:0000256" key="1">
    <source>
        <dbReference type="ARBA" id="ARBA00006484"/>
    </source>
</evidence>
<dbReference type="PANTHER" id="PTHR43963">
    <property type="entry name" value="CARBONYL REDUCTASE 1-RELATED"/>
    <property type="match status" value="1"/>
</dbReference>
<dbReference type="InParanoid" id="A0A0C3D9F1"/>
<evidence type="ECO:0000313" key="5">
    <source>
        <dbReference type="EMBL" id="KIM98557.1"/>
    </source>
</evidence>
<evidence type="ECO:0000256" key="3">
    <source>
        <dbReference type="ARBA" id="ARBA00023002"/>
    </source>
</evidence>
<dbReference type="STRING" id="913774.A0A0C3D9F1"/>
<evidence type="ECO:0000256" key="4">
    <source>
        <dbReference type="RuleBase" id="RU000363"/>
    </source>
</evidence>
<protein>
    <recommendedName>
        <fullName evidence="7">Carbonyl reductase</fullName>
    </recommendedName>
</protein>
<keyword evidence="3" id="KW-0560">Oxidoreductase</keyword>
<dbReference type="Pfam" id="PF13561">
    <property type="entry name" value="adh_short_C2"/>
    <property type="match status" value="1"/>
</dbReference>
<sequence>MTVYSRIAIVTGANKGIGLAIVRNLALQYPKSSLNSGPLLIYLTARSSVRGEEAVKTLLIDPQLKAAKALKQDGGLTTITFHGLDITDENDISSLKNLIKKEHPDGIDILVNNAGIFMMDINIVKTVLRTNYSGTLAMTTEFLPLIRPEGRLVNVASSDGQLIPYSESLKQTFIDASKTSIEACTTLMERFTADVLTEREKPEGWPSAEYAYAVSKAGVIASTKVIAMEAEKNEGKVLINACCPGFVNTDMTRGHGHMTVDEGANTPVLLALGDIEGTTGGFWKDGAVIEWRPSTGN</sequence>
<dbReference type="SUPFAM" id="SSF51735">
    <property type="entry name" value="NAD(P)-binding Rossmann-fold domains"/>
    <property type="match status" value="1"/>
</dbReference>
<reference evidence="5 6" key="1">
    <citation type="submission" date="2014-04" db="EMBL/GenBank/DDBJ databases">
        <authorList>
            <consortium name="DOE Joint Genome Institute"/>
            <person name="Kuo A."/>
            <person name="Martino E."/>
            <person name="Perotto S."/>
            <person name="Kohler A."/>
            <person name="Nagy L.G."/>
            <person name="Floudas D."/>
            <person name="Copeland A."/>
            <person name="Barry K.W."/>
            <person name="Cichocki N."/>
            <person name="Veneault-Fourrey C."/>
            <person name="LaButti K."/>
            <person name="Lindquist E.A."/>
            <person name="Lipzen A."/>
            <person name="Lundell T."/>
            <person name="Morin E."/>
            <person name="Murat C."/>
            <person name="Sun H."/>
            <person name="Tunlid A."/>
            <person name="Henrissat B."/>
            <person name="Grigoriev I.V."/>
            <person name="Hibbett D.S."/>
            <person name="Martin F."/>
            <person name="Nordberg H.P."/>
            <person name="Cantor M.N."/>
            <person name="Hua S.X."/>
        </authorList>
    </citation>
    <scope>NUCLEOTIDE SEQUENCE [LARGE SCALE GENOMIC DNA]</scope>
    <source>
        <strain evidence="5 6">Zn</strain>
    </source>
</reference>